<dbReference type="AlphaFoldDB" id="A0A5R9J1N5"/>
<accession>A0A5R9J1N5</accession>
<keyword evidence="1" id="KW-0732">Signal</keyword>
<dbReference type="EMBL" id="VCDI01000006">
    <property type="protein sequence ID" value="TLU71550.1"/>
    <property type="molecule type" value="Genomic_DNA"/>
</dbReference>
<evidence type="ECO:0000313" key="2">
    <source>
        <dbReference type="EMBL" id="TLU71550.1"/>
    </source>
</evidence>
<organism evidence="2 3">
    <name type="scientific">Lichenicoccus roseus</name>
    <dbReference type="NCBI Taxonomy" id="2683649"/>
    <lineage>
        <taxon>Bacteria</taxon>
        <taxon>Pseudomonadati</taxon>
        <taxon>Pseudomonadota</taxon>
        <taxon>Alphaproteobacteria</taxon>
        <taxon>Acetobacterales</taxon>
        <taxon>Acetobacteraceae</taxon>
        <taxon>Lichenicoccus</taxon>
    </lineage>
</organism>
<dbReference type="RefSeq" id="WP_138327187.1">
    <property type="nucleotide sequence ID" value="NZ_VCDI01000006.1"/>
</dbReference>
<gene>
    <name evidence="2" type="ORF">FE263_16885</name>
</gene>
<reference evidence="2 3" key="1">
    <citation type="submission" date="2019-05" db="EMBL/GenBank/DDBJ databases">
        <authorList>
            <person name="Pankratov T."/>
            <person name="Grouzdev D."/>
        </authorList>
    </citation>
    <scope>NUCLEOTIDE SEQUENCE [LARGE SCALE GENOMIC DNA]</scope>
    <source>
        <strain evidence="2 3">KEBCLARHB70R</strain>
    </source>
</reference>
<keyword evidence="3" id="KW-1185">Reference proteome</keyword>
<dbReference type="Proteomes" id="UP000305654">
    <property type="component" value="Unassembled WGS sequence"/>
</dbReference>
<name>A0A5R9J1N5_9PROT</name>
<feature type="chain" id="PRO_5024428535" evidence="1">
    <location>
        <begin position="24"/>
        <end position="185"/>
    </location>
</feature>
<comment type="caution">
    <text evidence="2">The sequence shown here is derived from an EMBL/GenBank/DDBJ whole genome shotgun (WGS) entry which is preliminary data.</text>
</comment>
<evidence type="ECO:0000313" key="3">
    <source>
        <dbReference type="Proteomes" id="UP000305654"/>
    </source>
</evidence>
<proteinExistence type="predicted"/>
<feature type="signal peptide" evidence="1">
    <location>
        <begin position="1"/>
        <end position="23"/>
    </location>
</feature>
<protein>
    <submittedName>
        <fullName evidence="2">Uncharacterized protein</fullName>
    </submittedName>
</protein>
<sequence>MARAYIVHLAAILTLFPSSASLAGEVRRLTGWQNMQFGMSAEEVRAATKLPLKCVAPLHHHLHEAVMLYSVATTIDGYPVELQLNFSSLTRTIQGCTGGTLSIIHMNSGAIREPCLMMNELRRYLSQTYGQLNVIDSGQSSNGTGTFPTAFGRYFGNSARLFVEAMDKEDGCNFEITFSAPSTNY</sequence>
<evidence type="ECO:0000256" key="1">
    <source>
        <dbReference type="SAM" id="SignalP"/>
    </source>
</evidence>